<dbReference type="EMBL" id="JACBYR010000001">
    <property type="protein sequence ID" value="NYE84311.1"/>
    <property type="molecule type" value="Genomic_DNA"/>
</dbReference>
<dbReference type="Pfam" id="PF13692">
    <property type="entry name" value="Glyco_trans_1_4"/>
    <property type="match status" value="1"/>
</dbReference>
<keyword evidence="4" id="KW-0274">FAD</keyword>
<evidence type="ECO:0000256" key="5">
    <source>
        <dbReference type="ARBA" id="ARBA00023235"/>
    </source>
</evidence>
<name>A0A7Y9IWD4_9BURK</name>
<evidence type="ECO:0000313" key="7">
    <source>
        <dbReference type="EMBL" id="NYE84311.1"/>
    </source>
</evidence>
<evidence type="ECO:0000313" key="8">
    <source>
        <dbReference type="Proteomes" id="UP000542125"/>
    </source>
</evidence>
<dbReference type="Pfam" id="PF13450">
    <property type="entry name" value="NAD_binding_8"/>
    <property type="match status" value="1"/>
</dbReference>
<dbReference type="NCBIfam" id="TIGR00031">
    <property type="entry name" value="UDP-GALP_mutase"/>
    <property type="match status" value="1"/>
</dbReference>
<dbReference type="InterPro" id="IPR015899">
    <property type="entry name" value="UDP-GalPyranose_mutase_C"/>
</dbReference>
<proteinExistence type="inferred from homology"/>
<dbReference type="PANTHER" id="PTHR21197:SF0">
    <property type="entry name" value="UDP-GALACTOPYRANOSE MUTASE"/>
    <property type="match status" value="1"/>
</dbReference>
<evidence type="ECO:0000259" key="6">
    <source>
        <dbReference type="Pfam" id="PF03275"/>
    </source>
</evidence>
<keyword evidence="8" id="KW-1185">Reference proteome</keyword>
<sequence length="814" mass="91979">MQSRGDGARATNIIPFVSDDGWLTRERPALICFSHLRWDFVYQRPQHLLSRFAKSQPVFYFEEPIPTDGAEAFLERRMTKDGVCVLVPRLPAVGDHATADAQQRRLLDAFMAEQNFGSFMLWYYTPMSLAFSSHLEPSLLVYDCMDELSAFRGAPPQLVERERELMSRADVVFTGGYSLYEAKRRVHVNAHAFPSSVDVGHFRAARADQDEPQDQRTIAHPRLGFYGVLDERFDIDLVADLAAQRPDWQIVLVGPIVKIDPATLPRAANIHYLGSKSYEQLPAYLGGWDVALMPFAMNESTRFISPTKTPEYLAGGKPVVSTPIMDVVRTYGHTDLVHIASNAKEFVTEIEAALKDAKDSNAVRAKADAILGEMSWDKTWEGMRDAINRAHRARVLDASKETTGAAVTRLDPSKGSRAGKTASTPRYDYLIVGAGFAGAVLAERLAAGSNKRVLVVDKRPHIAGNAYDHYNEDGLLVHKYGPHIFHTNSDKVVDYLSRFTQWRPYEHRVLAQVDDQLVPMPINLTTLSRLYGREFTADDAQAFLAARAEKVDTIKTSEDVVVSQIGRELYEKFFQGYTRKQWGLDPSELDKSVAARVPTRTSIDDRYFTDSFQNMPLHGYTKMFENMLNHPNISVMTGTDFQDLEGEVQYDKLIYTGPIDEFFKHRFGKLPYRSLRFEHTTLPVENFQQVGTVNYPAEATPYTRITEYKHLTGQQHAKTSLTYEYPMAEGDPYYPVPRPENQELYRRYQALADATPNVVFVGRLACYRYYNMDQVVAQALSTYQQLQQEDAARSAALANAPAAVNDDEAVYARP</sequence>
<evidence type="ECO:0000256" key="2">
    <source>
        <dbReference type="ARBA" id="ARBA00009321"/>
    </source>
</evidence>
<accession>A0A7Y9IWD4</accession>
<evidence type="ECO:0000256" key="1">
    <source>
        <dbReference type="ARBA" id="ARBA00001974"/>
    </source>
</evidence>
<dbReference type="GO" id="GO:0005829">
    <property type="term" value="C:cytosol"/>
    <property type="evidence" value="ECO:0007669"/>
    <property type="project" value="TreeGrafter"/>
</dbReference>
<organism evidence="7 8">
    <name type="scientific">Pigmentiphaga litoralis</name>
    <dbReference type="NCBI Taxonomy" id="516702"/>
    <lineage>
        <taxon>Bacteria</taxon>
        <taxon>Pseudomonadati</taxon>
        <taxon>Pseudomonadota</taxon>
        <taxon>Betaproteobacteria</taxon>
        <taxon>Burkholderiales</taxon>
        <taxon>Alcaligenaceae</taxon>
        <taxon>Pigmentiphaga</taxon>
    </lineage>
</organism>
<dbReference type="GO" id="GO:0050660">
    <property type="term" value="F:flavin adenine dinucleotide binding"/>
    <property type="evidence" value="ECO:0007669"/>
    <property type="project" value="TreeGrafter"/>
</dbReference>
<dbReference type="Proteomes" id="UP000542125">
    <property type="component" value="Unassembled WGS sequence"/>
</dbReference>
<comment type="cofactor">
    <cofactor evidence="1">
        <name>FAD</name>
        <dbReference type="ChEBI" id="CHEBI:57692"/>
    </cofactor>
</comment>
<dbReference type="InterPro" id="IPR004379">
    <property type="entry name" value="UDP-GALP_mutase"/>
</dbReference>
<dbReference type="CDD" id="cd04950">
    <property type="entry name" value="GT4_TuaH-like"/>
    <property type="match status" value="1"/>
</dbReference>
<dbReference type="SUPFAM" id="SSF53756">
    <property type="entry name" value="UDP-Glycosyltransferase/glycogen phosphorylase"/>
    <property type="match status" value="1"/>
</dbReference>
<dbReference type="GO" id="GO:0008767">
    <property type="term" value="F:UDP-galactopyranose mutase activity"/>
    <property type="evidence" value="ECO:0007669"/>
    <property type="project" value="UniProtKB-EC"/>
</dbReference>
<feature type="domain" description="UDP-galactopyranose mutase C-terminal" evidence="6">
    <location>
        <begin position="572"/>
        <end position="769"/>
    </location>
</feature>
<gene>
    <name evidence="7" type="ORF">FHW18_003582</name>
</gene>
<reference evidence="7 8" key="1">
    <citation type="submission" date="2020-07" db="EMBL/GenBank/DDBJ databases">
        <title>Genomic Encyclopedia of Type Strains, Phase IV (KMG-V): Genome sequencing to study the core and pangenomes of soil and plant-associated prokaryotes.</title>
        <authorList>
            <person name="Whitman W."/>
        </authorList>
    </citation>
    <scope>NUCLEOTIDE SEQUENCE [LARGE SCALE GENOMIC DNA]</scope>
    <source>
        <strain evidence="7 8">SAS40</strain>
    </source>
</reference>
<keyword evidence="3" id="KW-0285">Flavoprotein</keyword>
<evidence type="ECO:0000256" key="4">
    <source>
        <dbReference type="ARBA" id="ARBA00022827"/>
    </source>
</evidence>
<dbReference type="Gene3D" id="3.40.50.720">
    <property type="entry name" value="NAD(P)-binding Rossmann-like Domain"/>
    <property type="match status" value="3"/>
</dbReference>
<dbReference type="PANTHER" id="PTHR21197">
    <property type="entry name" value="UDP-GALACTOPYRANOSE MUTASE"/>
    <property type="match status" value="1"/>
</dbReference>
<dbReference type="Gene3D" id="3.40.50.2000">
    <property type="entry name" value="Glycogen Phosphorylase B"/>
    <property type="match status" value="1"/>
</dbReference>
<dbReference type="Pfam" id="PF03275">
    <property type="entry name" value="GLF"/>
    <property type="match status" value="1"/>
</dbReference>
<dbReference type="SUPFAM" id="SSF51971">
    <property type="entry name" value="Nucleotide-binding domain"/>
    <property type="match status" value="1"/>
</dbReference>
<dbReference type="AlphaFoldDB" id="A0A7Y9IWD4"/>
<dbReference type="SUPFAM" id="SSF54373">
    <property type="entry name" value="FAD-linked reductases, C-terminal domain"/>
    <property type="match status" value="1"/>
</dbReference>
<evidence type="ECO:0000256" key="3">
    <source>
        <dbReference type="ARBA" id="ARBA00022630"/>
    </source>
</evidence>
<protein>
    <submittedName>
        <fullName evidence="7">UDP-galactopyranose mutase</fullName>
        <ecNumber evidence="7">5.4.99.9</ecNumber>
    </submittedName>
</protein>
<dbReference type="FunFam" id="3.40.50.720:FF:000397">
    <property type="entry name" value="UDP-galactopyranose mutase"/>
    <property type="match status" value="1"/>
</dbReference>
<comment type="similarity">
    <text evidence="2">Belongs to the UDP-galactopyranose/dTDP-fucopyranose mutase family.</text>
</comment>
<dbReference type="RefSeq" id="WP_179588009.1">
    <property type="nucleotide sequence ID" value="NZ_JACBYR010000001.1"/>
</dbReference>
<dbReference type="EC" id="5.4.99.9" evidence="7"/>
<comment type="caution">
    <text evidence="7">The sequence shown here is derived from an EMBL/GenBank/DDBJ whole genome shotgun (WGS) entry which is preliminary data.</text>
</comment>
<keyword evidence="5 7" id="KW-0413">Isomerase</keyword>